<organism evidence="3 4">
    <name type="scientific">Patella caerulea</name>
    <name type="common">Rayed Mediterranean limpet</name>
    <dbReference type="NCBI Taxonomy" id="87958"/>
    <lineage>
        <taxon>Eukaryota</taxon>
        <taxon>Metazoa</taxon>
        <taxon>Spiralia</taxon>
        <taxon>Lophotrochozoa</taxon>
        <taxon>Mollusca</taxon>
        <taxon>Gastropoda</taxon>
        <taxon>Patellogastropoda</taxon>
        <taxon>Patelloidea</taxon>
        <taxon>Patellidae</taxon>
        <taxon>Patella</taxon>
    </lineage>
</organism>
<dbReference type="Proteomes" id="UP001347796">
    <property type="component" value="Unassembled WGS sequence"/>
</dbReference>
<keyword evidence="2" id="KW-0472">Membrane</keyword>
<feature type="transmembrane region" description="Helical" evidence="2">
    <location>
        <begin position="130"/>
        <end position="149"/>
    </location>
</feature>
<name>A0AAN8JNG4_PATCE</name>
<keyword evidence="2" id="KW-0812">Transmembrane</keyword>
<dbReference type="EMBL" id="JAZGQO010000009">
    <property type="protein sequence ID" value="KAK6178084.1"/>
    <property type="molecule type" value="Genomic_DNA"/>
</dbReference>
<accession>A0AAN8JNG4</accession>
<evidence type="ECO:0000313" key="3">
    <source>
        <dbReference type="EMBL" id="KAK6178084.1"/>
    </source>
</evidence>
<dbReference type="AlphaFoldDB" id="A0AAN8JNG4"/>
<protein>
    <submittedName>
        <fullName evidence="3">Uncharacterized protein</fullName>
    </submittedName>
</protein>
<gene>
    <name evidence="3" type="ORF">SNE40_012915</name>
</gene>
<evidence type="ECO:0000313" key="4">
    <source>
        <dbReference type="Proteomes" id="UP001347796"/>
    </source>
</evidence>
<evidence type="ECO:0000256" key="1">
    <source>
        <dbReference type="SAM" id="MobiDB-lite"/>
    </source>
</evidence>
<keyword evidence="2" id="KW-1133">Transmembrane helix</keyword>
<comment type="caution">
    <text evidence="3">The sequence shown here is derived from an EMBL/GenBank/DDBJ whole genome shotgun (WGS) entry which is preliminary data.</text>
</comment>
<evidence type="ECO:0000256" key="2">
    <source>
        <dbReference type="SAM" id="Phobius"/>
    </source>
</evidence>
<feature type="region of interest" description="Disordered" evidence="1">
    <location>
        <begin position="1"/>
        <end position="25"/>
    </location>
</feature>
<sequence>MDSTTRKPISTTASSVATTEPITRSTETLPTAMQLVTAVSTVHEPSVSTATVVNQWSQTTPYFRPPSTAFADGMLRSRVCREVVVGMLKSAILDNVVRKIKNELTVNKSNLSSVTRKKVSQEDDRKSSAAIGYFGVTLCVLPLVLITVLDISKLMQYLKTHSRAE</sequence>
<reference evidence="3 4" key="1">
    <citation type="submission" date="2024-01" db="EMBL/GenBank/DDBJ databases">
        <title>The genome of the rayed Mediterranean limpet Patella caerulea (Linnaeus, 1758).</title>
        <authorList>
            <person name="Anh-Thu Weber A."/>
            <person name="Halstead-Nussloch G."/>
        </authorList>
    </citation>
    <scope>NUCLEOTIDE SEQUENCE [LARGE SCALE GENOMIC DNA]</scope>
    <source>
        <strain evidence="3">AATW-2023a</strain>
        <tissue evidence="3">Whole specimen</tissue>
    </source>
</reference>
<proteinExistence type="predicted"/>
<keyword evidence="4" id="KW-1185">Reference proteome</keyword>